<dbReference type="RefSeq" id="WP_141284109.1">
    <property type="nucleotide sequence ID" value="NZ_BAAAWK010000001.1"/>
</dbReference>
<dbReference type="Proteomes" id="UP000317715">
    <property type="component" value="Unassembled WGS sequence"/>
</dbReference>
<organism evidence="2 3">
    <name type="scientific">Paenarthrobacter aurescens</name>
    <name type="common">Arthrobacter aurescens</name>
    <dbReference type="NCBI Taxonomy" id="43663"/>
    <lineage>
        <taxon>Bacteria</taxon>
        <taxon>Bacillati</taxon>
        <taxon>Actinomycetota</taxon>
        <taxon>Actinomycetes</taxon>
        <taxon>Micrococcales</taxon>
        <taxon>Micrococcaceae</taxon>
        <taxon>Paenarthrobacter</taxon>
    </lineage>
</organism>
<accession>A0A4Y3NLL4</accession>
<dbReference type="Gene3D" id="2.60.20.10">
    <property type="entry name" value="Crystallins"/>
    <property type="match status" value="1"/>
</dbReference>
<dbReference type="SUPFAM" id="SSF49695">
    <property type="entry name" value="gamma-Crystallin-like"/>
    <property type="match status" value="1"/>
</dbReference>
<gene>
    <name evidence="2" type="ORF">AAU01_26060</name>
</gene>
<keyword evidence="1" id="KW-0732">Signal</keyword>
<evidence type="ECO:0000256" key="1">
    <source>
        <dbReference type="SAM" id="SignalP"/>
    </source>
</evidence>
<keyword evidence="3" id="KW-1185">Reference proteome</keyword>
<protein>
    <recommendedName>
        <fullName evidence="4">Peptidase inhibitor family I36</fullName>
    </recommendedName>
</protein>
<feature type="chain" id="PRO_5021294410" description="Peptidase inhibitor family I36" evidence="1">
    <location>
        <begin position="28"/>
        <end position="126"/>
    </location>
</feature>
<comment type="caution">
    <text evidence="2">The sequence shown here is derived from an EMBL/GenBank/DDBJ whole genome shotgun (WGS) entry which is preliminary data.</text>
</comment>
<evidence type="ECO:0000313" key="3">
    <source>
        <dbReference type="Proteomes" id="UP000317715"/>
    </source>
</evidence>
<dbReference type="InterPro" id="IPR011024">
    <property type="entry name" value="G_crystallin-like"/>
</dbReference>
<dbReference type="AlphaFoldDB" id="A0A4Y3NLL4"/>
<dbReference type="GeneID" id="97300960"/>
<feature type="signal peptide" evidence="1">
    <location>
        <begin position="1"/>
        <end position="27"/>
    </location>
</feature>
<dbReference type="EMBL" id="BJMD01000015">
    <property type="protein sequence ID" value="GEB19851.1"/>
    <property type="molecule type" value="Genomic_DNA"/>
</dbReference>
<evidence type="ECO:0008006" key="4">
    <source>
        <dbReference type="Google" id="ProtNLM"/>
    </source>
</evidence>
<dbReference type="OrthoDB" id="4952903at2"/>
<evidence type="ECO:0000313" key="2">
    <source>
        <dbReference type="EMBL" id="GEB19851.1"/>
    </source>
</evidence>
<name>A0A4Y3NLL4_PAEAU</name>
<proteinExistence type="predicted"/>
<reference evidence="2 3" key="1">
    <citation type="submission" date="2019-06" db="EMBL/GenBank/DDBJ databases">
        <title>Whole genome shotgun sequence of Paenarthrobacter aurescens NBRC 12136.</title>
        <authorList>
            <person name="Hosoyama A."/>
            <person name="Uohara A."/>
            <person name="Ohji S."/>
            <person name="Ichikawa N."/>
        </authorList>
    </citation>
    <scope>NUCLEOTIDE SEQUENCE [LARGE SCALE GENOMIC DNA]</scope>
    <source>
        <strain evidence="2 3">NBRC 12136</strain>
    </source>
</reference>
<sequence>MKNFLRTAGVLAVASASVLTGVTAAQAAPACSTAQVCLYDNYWFTGTVRSFGWVTYNVGVAANDRASSLVVGPPADALSPYVYLYEDHNFAGHGIIFKAGNAVNDLRGNYMEAGRNWDDETTSVWG</sequence>